<accession>A0AAU7CHH3</accession>
<dbReference type="InterPro" id="IPR050535">
    <property type="entry name" value="DNA_Repair-Maintenance_Comp"/>
</dbReference>
<keyword evidence="1 3" id="KW-0378">Hydrolase</keyword>
<dbReference type="EMBL" id="CP155447">
    <property type="protein sequence ID" value="XBH04660.1"/>
    <property type="molecule type" value="Genomic_DNA"/>
</dbReference>
<sequence>MAITFIHAADIHLDSPLRGLERYEHAPVERIRGATRRAFERLIQLTVDRQVDFLLIAGDLYDGDWRDYNTGLYLVGQLNRLREANIPVFIIAGNHDAANKMTRALRLPDNVKVLNPDRPETVRLEQLDVAIHGQSFARAAVTENLAAAYPDPVPGWVNIGLLHTGLTGLEGHERYAPCTVEDLRERAYDYWALGHIHTRGYPCLDPLVVFPGNTQGRHIRETGEKGCLLATLEPGDGVARTFHRLDVVRWERGRVDASDLDTEADLLDKVSGVFDELLRTETDPDRLLAVRVVIHGPSTLHDRLHADPERYVAEVRNLALERGADRLWVEKVEIQTRPTRLLPVLDGPIEELREVFDLLRADPEALASLGEELTELRRKLPPDLTGGHDPLQLNDPEWLRSQLDEVQPFLLDLLLRSDRGAHS</sequence>
<dbReference type="PANTHER" id="PTHR30337:SF7">
    <property type="entry name" value="PHOSPHOESTERASE"/>
    <property type="match status" value="1"/>
</dbReference>
<keyword evidence="3" id="KW-0540">Nuclease</keyword>
<dbReference type="CDD" id="cd00840">
    <property type="entry name" value="MPP_Mre11_N"/>
    <property type="match status" value="1"/>
</dbReference>
<dbReference type="GO" id="GO:0004527">
    <property type="term" value="F:exonuclease activity"/>
    <property type="evidence" value="ECO:0007669"/>
    <property type="project" value="UniProtKB-KW"/>
</dbReference>
<dbReference type="SUPFAM" id="SSF56300">
    <property type="entry name" value="Metallo-dependent phosphatases"/>
    <property type="match status" value="1"/>
</dbReference>
<dbReference type="InterPro" id="IPR014576">
    <property type="entry name" value="Pesterase_YhaO"/>
</dbReference>
<dbReference type="PANTHER" id="PTHR30337">
    <property type="entry name" value="COMPONENT OF ATP-DEPENDENT DSDNA EXONUCLEASE"/>
    <property type="match status" value="1"/>
</dbReference>
<dbReference type="PIRSF" id="PIRSF033091">
    <property type="entry name" value="Pesterase_YhaO"/>
    <property type="match status" value="1"/>
</dbReference>
<reference evidence="3" key="1">
    <citation type="submission" date="2024-05" db="EMBL/GenBank/DDBJ databases">
        <title>Planctomycetes of the genus Singulisphaera possess chitinolytic capabilities.</title>
        <authorList>
            <person name="Ivanova A."/>
        </authorList>
    </citation>
    <scope>NUCLEOTIDE SEQUENCE</scope>
    <source>
        <strain evidence="3">Ch08T</strain>
    </source>
</reference>
<proteinExistence type="predicted"/>
<dbReference type="Gene3D" id="3.60.21.10">
    <property type="match status" value="1"/>
</dbReference>
<dbReference type="RefSeq" id="WP_406697451.1">
    <property type="nucleotide sequence ID" value="NZ_CP155447.1"/>
</dbReference>
<evidence type="ECO:0000313" key="3">
    <source>
        <dbReference type="EMBL" id="XBH04660.1"/>
    </source>
</evidence>
<keyword evidence="3" id="KW-0269">Exonuclease</keyword>
<evidence type="ECO:0000256" key="1">
    <source>
        <dbReference type="ARBA" id="ARBA00022801"/>
    </source>
</evidence>
<organism evidence="3">
    <name type="scientific">Singulisphaera sp. Ch08</name>
    <dbReference type="NCBI Taxonomy" id="3120278"/>
    <lineage>
        <taxon>Bacteria</taxon>
        <taxon>Pseudomonadati</taxon>
        <taxon>Planctomycetota</taxon>
        <taxon>Planctomycetia</taxon>
        <taxon>Isosphaerales</taxon>
        <taxon>Isosphaeraceae</taxon>
        <taxon>Singulisphaera</taxon>
    </lineage>
</organism>
<evidence type="ECO:0000259" key="2">
    <source>
        <dbReference type="Pfam" id="PF00149"/>
    </source>
</evidence>
<dbReference type="EC" id="3.1.-.-" evidence="3"/>
<feature type="domain" description="Calcineurin-like phosphoesterase" evidence="2">
    <location>
        <begin position="4"/>
        <end position="198"/>
    </location>
</feature>
<dbReference type="Pfam" id="PF00149">
    <property type="entry name" value="Metallophos"/>
    <property type="match status" value="1"/>
</dbReference>
<name>A0AAU7CHH3_9BACT</name>
<protein>
    <submittedName>
        <fullName evidence="3">DNA repair exonuclease</fullName>
        <ecNumber evidence="3">3.1.-.-</ecNumber>
    </submittedName>
</protein>
<dbReference type="InterPro" id="IPR029052">
    <property type="entry name" value="Metallo-depent_PP-like"/>
</dbReference>
<dbReference type="InterPro" id="IPR004843">
    <property type="entry name" value="Calcineurin-like_PHP"/>
</dbReference>
<dbReference type="AlphaFoldDB" id="A0AAU7CHH3"/>
<gene>
    <name evidence="3" type="ORF">V5E97_01205</name>
</gene>
<dbReference type="InterPro" id="IPR041796">
    <property type="entry name" value="Mre11_N"/>
</dbReference>